<dbReference type="Proteomes" id="UP001434883">
    <property type="component" value="Unassembled WGS sequence"/>
</dbReference>
<accession>A0ABV0SEF6</accession>
<proteinExistence type="predicted"/>
<feature type="compositionally biased region" description="Pro residues" evidence="1">
    <location>
        <begin position="7"/>
        <end position="21"/>
    </location>
</feature>
<dbReference type="EMBL" id="JAHRIN010076335">
    <property type="protein sequence ID" value="MEQ2217988.1"/>
    <property type="molecule type" value="Genomic_DNA"/>
</dbReference>
<comment type="caution">
    <text evidence="2">The sequence shown here is derived from an EMBL/GenBank/DDBJ whole genome shotgun (WGS) entry which is preliminary data.</text>
</comment>
<sequence>MRYAVPEPGPPTSRFPAPPGSTPSATDPCPSGTLPATQGQRLLSPQPLPQLQQCKIPCPKLAHNTQC</sequence>
<feature type="region of interest" description="Disordered" evidence="1">
    <location>
        <begin position="1"/>
        <end position="48"/>
    </location>
</feature>
<evidence type="ECO:0000256" key="1">
    <source>
        <dbReference type="SAM" id="MobiDB-lite"/>
    </source>
</evidence>
<reference evidence="2 3" key="1">
    <citation type="submission" date="2021-06" db="EMBL/GenBank/DDBJ databases">
        <authorList>
            <person name="Palmer J.M."/>
        </authorList>
    </citation>
    <scope>NUCLEOTIDE SEQUENCE [LARGE SCALE GENOMIC DNA]</scope>
    <source>
        <strain evidence="2 3">XC_2019</strain>
        <tissue evidence="2">Muscle</tissue>
    </source>
</reference>
<organism evidence="2 3">
    <name type="scientific">Xenoophorus captivus</name>
    <dbReference type="NCBI Taxonomy" id="1517983"/>
    <lineage>
        <taxon>Eukaryota</taxon>
        <taxon>Metazoa</taxon>
        <taxon>Chordata</taxon>
        <taxon>Craniata</taxon>
        <taxon>Vertebrata</taxon>
        <taxon>Euteleostomi</taxon>
        <taxon>Actinopterygii</taxon>
        <taxon>Neopterygii</taxon>
        <taxon>Teleostei</taxon>
        <taxon>Neoteleostei</taxon>
        <taxon>Acanthomorphata</taxon>
        <taxon>Ovalentaria</taxon>
        <taxon>Atherinomorphae</taxon>
        <taxon>Cyprinodontiformes</taxon>
        <taxon>Goodeidae</taxon>
        <taxon>Xenoophorus</taxon>
    </lineage>
</organism>
<protein>
    <submittedName>
        <fullName evidence="2">Uncharacterized protein</fullName>
    </submittedName>
</protein>
<keyword evidence="3" id="KW-1185">Reference proteome</keyword>
<feature type="compositionally biased region" description="Low complexity" evidence="1">
    <location>
        <begin position="38"/>
        <end position="48"/>
    </location>
</feature>
<evidence type="ECO:0000313" key="3">
    <source>
        <dbReference type="Proteomes" id="UP001434883"/>
    </source>
</evidence>
<gene>
    <name evidence="2" type="ORF">XENOCAPTIV_027470</name>
</gene>
<evidence type="ECO:0000313" key="2">
    <source>
        <dbReference type="EMBL" id="MEQ2217988.1"/>
    </source>
</evidence>
<name>A0ABV0SEF6_9TELE</name>